<dbReference type="GO" id="GO:0016740">
    <property type="term" value="F:transferase activity"/>
    <property type="evidence" value="ECO:0007669"/>
    <property type="project" value="UniProtKB-KW"/>
</dbReference>
<gene>
    <name evidence="2" type="ORF">GA0116959_10687</name>
</gene>
<dbReference type="Gene3D" id="3.90.1300.10">
    <property type="entry name" value="Amidase signature (AS) domain"/>
    <property type="match status" value="1"/>
</dbReference>
<name>A0A1C4GUH9_9GAMM</name>
<dbReference type="EMBL" id="FMBK01000006">
    <property type="protein sequence ID" value="SCC71867.1"/>
    <property type="molecule type" value="Genomic_DNA"/>
</dbReference>
<dbReference type="PROSITE" id="PS00571">
    <property type="entry name" value="AMIDASES"/>
    <property type="match status" value="1"/>
</dbReference>
<proteinExistence type="predicted"/>
<dbReference type="PANTHER" id="PTHR42678:SF5">
    <property type="entry name" value="GLUTAMYL-TRNA(GLN) AMIDOTRANSFERASE SUBUNIT A"/>
    <property type="match status" value="1"/>
</dbReference>
<organism evidence="2 3">
    <name type="scientific">Acinetobacter albensis</name>
    <dbReference type="NCBI Taxonomy" id="1673609"/>
    <lineage>
        <taxon>Bacteria</taxon>
        <taxon>Pseudomonadati</taxon>
        <taxon>Pseudomonadota</taxon>
        <taxon>Gammaproteobacteria</taxon>
        <taxon>Moraxellales</taxon>
        <taxon>Moraxellaceae</taxon>
        <taxon>Acinetobacter</taxon>
    </lineage>
</organism>
<evidence type="ECO:0000313" key="2">
    <source>
        <dbReference type="EMBL" id="SCC71867.1"/>
    </source>
</evidence>
<dbReference type="InterPro" id="IPR020556">
    <property type="entry name" value="Amidase_CS"/>
</dbReference>
<feature type="domain" description="Amidase" evidence="1">
    <location>
        <begin position="103"/>
        <end position="578"/>
    </location>
</feature>
<accession>A0A1C4GUH9</accession>
<sequence>MSAFSMLNSSIFHFQFSKNFIGIDLAGIRYLLTNARTYQLNNFTKSALITSLFTLIAACGSSDNDEKLVSQPSIEPIPFEPLEATISDLHVSLKSNGSNCINIVQSYLDRINAYDKQGPTLNSVISVNPNILKEAVELDEYYKKTGKFKGNLHCVTVLAKDNIDVVNMPNTAGSDALLDNVPQDDAYIIKNIKEQGGLIIGKANLDEFAFGFGGKSTVGGQAKNVYDLTKGPGGSSSGTGTAISASLAMVGIGTDTGGSIRVPSAVQGLVGLRPSLRVLSLDGIIPLAPTQDTAGPMCRQSVDCAKLFTAMVGYDPSSSSNQRSDFAHDAPLLNSETAYRALINQLENYVPINASLAGKHIGLVKNVYANSEEGLLVQEVLTKAADKMREAGAIVEEVEISDLSTILGSSDITSNSGYTGRFSSLSNSEFKQSLTDYLATATTGYKSYIDLLNSGRMIQSFKSYDTDSTSAEFINRYHLNTLVRAPFVRSRLNSALENSHLNGISKGQRFDALAYPSITGLTNNIPSSPTTGSNNRMSPFSGFPALSLPAGTVNYEKRSAYPMNVNIEFIAREFDEPTLFEIATAFEKVNPVRMIPTHTPALITKLY</sequence>
<reference evidence="2 3" key="1">
    <citation type="submission" date="2016-08" db="EMBL/GenBank/DDBJ databases">
        <authorList>
            <person name="Seilhamer J.J."/>
        </authorList>
    </citation>
    <scope>NUCLEOTIDE SEQUENCE [LARGE SCALE GENOMIC DNA]</scope>
    <source>
        <strain evidence="2 3">ANC 4874</strain>
    </source>
</reference>
<protein>
    <submittedName>
        <fullName evidence="2">Asp-tRNAAsn/Glu-tRNAGln amidotransferase A subunit</fullName>
    </submittedName>
</protein>
<dbReference type="InterPro" id="IPR023631">
    <property type="entry name" value="Amidase_dom"/>
</dbReference>
<evidence type="ECO:0000259" key="1">
    <source>
        <dbReference type="Pfam" id="PF01425"/>
    </source>
</evidence>
<dbReference type="SUPFAM" id="SSF75304">
    <property type="entry name" value="Amidase signature (AS) enzymes"/>
    <property type="match status" value="1"/>
</dbReference>
<dbReference type="AlphaFoldDB" id="A0A1C4GUH9"/>
<dbReference type="Proteomes" id="UP000243661">
    <property type="component" value="Unassembled WGS sequence"/>
</dbReference>
<evidence type="ECO:0000313" key="3">
    <source>
        <dbReference type="Proteomes" id="UP000243661"/>
    </source>
</evidence>
<dbReference type="Pfam" id="PF01425">
    <property type="entry name" value="Amidase"/>
    <property type="match status" value="1"/>
</dbReference>
<keyword evidence="2" id="KW-0808">Transferase</keyword>
<dbReference type="PANTHER" id="PTHR42678">
    <property type="entry name" value="AMIDASE"/>
    <property type="match status" value="1"/>
</dbReference>
<dbReference type="InterPro" id="IPR036928">
    <property type="entry name" value="AS_sf"/>
</dbReference>